<accession>A0ABW6STN5</accession>
<dbReference type="RefSeq" id="WP_387412074.1">
    <property type="nucleotide sequence ID" value="NZ_JBIASD010000009.1"/>
</dbReference>
<name>A0ABW6STN5_9ACTN</name>
<dbReference type="EMBL" id="JBIASD010000009">
    <property type="protein sequence ID" value="MFF3667198.1"/>
    <property type="molecule type" value="Genomic_DNA"/>
</dbReference>
<evidence type="ECO:0000313" key="1">
    <source>
        <dbReference type="EMBL" id="MFF3667198.1"/>
    </source>
</evidence>
<evidence type="ECO:0000313" key="2">
    <source>
        <dbReference type="Proteomes" id="UP001602013"/>
    </source>
</evidence>
<reference evidence="1 2" key="1">
    <citation type="submission" date="2024-10" db="EMBL/GenBank/DDBJ databases">
        <title>The Natural Products Discovery Center: Release of the First 8490 Sequenced Strains for Exploring Actinobacteria Biosynthetic Diversity.</title>
        <authorList>
            <person name="Kalkreuter E."/>
            <person name="Kautsar S.A."/>
            <person name="Yang D."/>
            <person name="Bader C.D."/>
            <person name="Teijaro C.N."/>
            <person name="Fluegel L."/>
            <person name="Davis C.M."/>
            <person name="Simpson J.R."/>
            <person name="Lauterbach L."/>
            <person name="Steele A.D."/>
            <person name="Gui C."/>
            <person name="Meng S."/>
            <person name="Li G."/>
            <person name="Viehrig K."/>
            <person name="Ye F."/>
            <person name="Su P."/>
            <person name="Kiefer A.F."/>
            <person name="Nichols A."/>
            <person name="Cepeda A.J."/>
            <person name="Yan W."/>
            <person name="Fan B."/>
            <person name="Jiang Y."/>
            <person name="Adhikari A."/>
            <person name="Zheng C.-J."/>
            <person name="Schuster L."/>
            <person name="Cowan T.M."/>
            <person name="Smanski M.J."/>
            <person name="Chevrette M.G."/>
            <person name="De Carvalho L.P.S."/>
            <person name="Shen B."/>
        </authorList>
    </citation>
    <scope>NUCLEOTIDE SEQUENCE [LARGE SCALE GENOMIC DNA]</scope>
    <source>
        <strain evidence="1 2">NPDC002173</strain>
    </source>
</reference>
<keyword evidence="2" id="KW-1185">Reference proteome</keyword>
<sequence length="163" mass="17724">MALAAVRDVVRDVVAELAPEELPLVDGLAAYDDSIVVRKLRRSGPRREPLGFSWGEVVGLMTPVVWLVLDQVAERLADAAVERAARKARGLRRWLRRGSRAAAATIPPLTEDQLAALRQDILDQLKRELEERTAEQIADAIVRRLARGADPGPAGPEGPSPAS</sequence>
<dbReference type="Proteomes" id="UP001602013">
    <property type="component" value="Unassembled WGS sequence"/>
</dbReference>
<protein>
    <submittedName>
        <fullName evidence="1">Uncharacterized protein</fullName>
    </submittedName>
</protein>
<gene>
    <name evidence="1" type="ORF">ACFYXI_16490</name>
</gene>
<comment type="caution">
    <text evidence="1">The sequence shown here is derived from an EMBL/GenBank/DDBJ whole genome shotgun (WGS) entry which is preliminary data.</text>
</comment>
<proteinExistence type="predicted"/>
<organism evidence="1 2">
    <name type="scientific">Microtetraspora malaysiensis</name>
    <dbReference type="NCBI Taxonomy" id="161358"/>
    <lineage>
        <taxon>Bacteria</taxon>
        <taxon>Bacillati</taxon>
        <taxon>Actinomycetota</taxon>
        <taxon>Actinomycetes</taxon>
        <taxon>Streptosporangiales</taxon>
        <taxon>Streptosporangiaceae</taxon>
        <taxon>Microtetraspora</taxon>
    </lineage>
</organism>